<sequence>MKTIKLLSLGLFLSGAMLFSSCKKEGCTNPDADNYDASANISDKSCLYTTDVIFWLKEDQSNSLVNDDIKKVDFYLNEEFLGNASTESFWDEAPTCDSTNVIRFSKELQKSNSEPFYYYVKDDEGFTLFQGLTELDTDSCRVILLEGY</sequence>
<accession>A0A3E1EXM0</accession>
<dbReference type="EMBL" id="QURB01000004">
    <property type="protein sequence ID" value="RFC54294.1"/>
    <property type="molecule type" value="Genomic_DNA"/>
</dbReference>
<keyword evidence="3" id="KW-1185">Reference proteome</keyword>
<dbReference type="OrthoDB" id="1467629at2"/>
<keyword evidence="1" id="KW-0732">Signal</keyword>
<dbReference type="PROSITE" id="PS51257">
    <property type="entry name" value="PROKAR_LIPOPROTEIN"/>
    <property type="match status" value="1"/>
</dbReference>
<organism evidence="2 3">
    <name type="scientific">Brumimicrobium aurantiacum</name>
    <dbReference type="NCBI Taxonomy" id="1737063"/>
    <lineage>
        <taxon>Bacteria</taxon>
        <taxon>Pseudomonadati</taxon>
        <taxon>Bacteroidota</taxon>
        <taxon>Flavobacteriia</taxon>
        <taxon>Flavobacteriales</taxon>
        <taxon>Crocinitomicaceae</taxon>
        <taxon>Brumimicrobium</taxon>
    </lineage>
</organism>
<evidence type="ECO:0008006" key="4">
    <source>
        <dbReference type="Google" id="ProtNLM"/>
    </source>
</evidence>
<proteinExistence type="predicted"/>
<gene>
    <name evidence="2" type="ORF">DXU93_07650</name>
</gene>
<feature type="signal peptide" evidence="1">
    <location>
        <begin position="1"/>
        <end position="20"/>
    </location>
</feature>
<feature type="chain" id="PRO_5017775589" description="Lipoprotein" evidence="1">
    <location>
        <begin position="21"/>
        <end position="148"/>
    </location>
</feature>
<protein>
    <recommendedName>
        <fullName evidence="4">Lipoprotein</fullName>
    </recommendedName>
</protein>
<dbReference type="Proteomes" id="UP000257127">
    <property type="component" value="Unassembled WGS sequence"/>
</dbReference>
<evidence type="ECO:0000256" key="1">
    <source>
        <dbReference type="SAM" id="SignalP"/>
    </source>
</evidence>
<evidence type="ECO:0000313" key="2">
    <source>
        <dbReference type="EMBL" id="RFC54294.1"/>
    </source>
</evidence>
<evidence type="ECO:0000313" key="3">
    <source>
        <dbReference type="Proteomes" id="UP000257127"/>
    </source>
</evidence>
<comment type="caution">
    <text evidence="2">The sequence shown here is derived from an EMBL/GenBank/DDBJ whole genome shotgun (WGS) entry which is preliminary data.</text>
</comment>
<name>A0A3E1EXM0_9FLAO</name>
<dbReference type="AlphaFoldDB" id="A0A3E1EXM0"/>
<reference evidence="2 3" key="1">
    <citation type="submission" date="2018-08" db="EMBL/GenBank/DDBJ databases">
        <title>The draft genome squence of Brumimicrobium sp. N62.</title>
        <authorList>
            <person name="Du Z.-J."/>
            <person name="Luo H.-R."/>
        </authorList>
    </citation>
    <scope>NUCLEOTIDE SEQUENCE [LARGE SCALE GENOMIC DNA]</scope>
    <source>
        <strain evidence="2 3">N62</strain>
    </source>
</reference>
<dbReference type="RefSeq" id="WP_116880695.1">
    <property type="nucleotide sequence ID" value="NZ_QURB01000004.1"/>
</dbReference>